<dbReference type="PIRSF" id="PIRSF036794">
    <property type="entry name" value="UCP_erythr_ester"/>
    <property type="match status" value="1"/>
</dbReference>
<dbReference type="InterPro" id="IPR014622">
    <property type="entry name" value="UCP036794_erythomycin"/>
</dbReference>
<dbReference type="CDD" id="cd14728">
    <property type="entry name" value="Ere-like"/>
    <property type="match status" value="1"/>
</dbReference>
<dbReference type="RefSeq" id="WP_142024664.1">
    <property type="nucleotide sequence ID" value="NZ_VFQE01000001.1"/>
</dbReference>
<organism evidence="1 2">
    <name type="scientific">Blastococcus colisei</name>
    <dbReference type="NCBI Taxonomy" id="1564162"/>
    <lineage>
        <taxon>Bacteria</taxon>
        <taxon>Bacillati</taxon>
        <taxon>Actinomycetota</taxon>
        <taxon>Actinomycetes</taxon>
        <taxon>Geodermatophilales</taxon>
        <taxon>Geodermatophilaceae</taxon>
        <taxon>Blastococcus</taxon>
    </lineage>
</organism>
<name>A0A543PD36_9ACTN</name>
<dbReference type="InterPro" id="IPR052036">
    <property type="entry name" value="Hydrolase/PRTase-associated"/>
</dbReference>
<dbReference type="Pfam" id="PF05139">
    <property type="entry name" value="Erythro_esteras"/>
    <property type="match status" value="1"/>
</dbReference>
<sequence length="439" mass="49165">MSTHDEVRELAGPLRSEADLDPLIERIGDARIVAVGEASHGTHEYYSWRAALTRRLIEERGFHVVAVEGDWPDCYRVNRSVRLRPGADEDPRDALDSFARWPTWMWANDDVVDFCRWLRGVNAARPEEQRVGFYGIDVYSLWESMHGLVEWLRQHEPEHVDTAVQALACFEPFGEDGAEYAFASRLAPTSCEQAAVDLLRSLCEERGLQEADGSPPAHDPEARFAAEQNAAVVVDAERYYRAMIRGSAESWNVRDVHMADTLDRLLAHSDDGTRPPKAVVWEHNTHIGDARATDMADAGMTNVGQLLRERHGADDVVLVGLGGYRGGVIAGESWGAQMARMPVPPARPGSLEALLHEAVGEDALFVVPRQDRPDWLARRLDHRAIGVVYRPEREKWGNYVPTVLGERYDAFLYLEDTAPLQPLHLERADEHVPAPAHAV</sequence>
<proteinExistence type="predicted"/>
<dbReference type="Proteomes" id="UP000319865">
    <property type="component" value="Unassembled WGS sequence"/>
</dbReference>
<dbReference type="AlphaFoldDB" id="A0A543PD36"/>
<dbReference type="GO" id="GO:0046677">
    <property type="term" value="P:response to antibiotic"/>
    <property type="evidence" value="ECO:0007669"/>
    <property type="project" value="InterPro"/>
</dbReference>
<comment type="caution">
    <text evidence="1">The sequence shown here is derived from an EMBL/GenBank/DDBJ whole genome shotgun (WGS) entry which is preliminary data.</text>
</comment>
<dbReference type="InterPro" id="IPR007815">
    <property type="entry name" value="Emycin_Estase"/>
</dbReference>
<evidence type="ECO:0000313" key="2">
    <source>
        <dbReference type="Proteomes" id="UP000319865"/>
    </source>
</evidence>
<gene>
    <name evidence="1" type="ORF">FHU33_1384</name>
</gene>
<dbReference type="PANTHER" id="PTHR31299:SF0">
    <property type="entry name" value="ESTERASE, PUTATIVE (AFU_ORTHOLOGUE AFUA_1G05850)-RELATED"/>
    <property type="match status" value="1"/>
</dbReference>
<dbReference type="Gene3D" id="3.30.1870.10">
    <property type="entry name" value="EreA-like, domain 2"/>
    <property type="match status" value="1"/>
</dbReference>
<evidence type="ECO:0000313" key="1">
    <source>
        <dbReference type="EMBL" id="TQN41995.1"/>
    </source>
</evidence>
<reference evidence="1 2" key="1">
    <citation type="submission" date="2019-06" db="EMBL/GenBank/DDBJ databases">
        <title>Sequencing the genomes of 1000 actinobacteria strains.</title>
        <authorList>
            <person name="Klenk H.-P."/>
        </authorList>
    </citation>
    <scope>NUCLEOTIDE SEQUENCE [LARGE SCALE GENOMIC DNA]</scope>
    <source>
        <strain evidence="1 2">DSM 46837</strain>
    </source>
</reference>
<dbReference type="OrthoDB" id="9810066at2"/>
<dbReference type="EMBL" id="VFQE01000001">
    <property type="protein sequence ID" value="TQN41995.1"/>
    <property type="molecule type" value="Genomic_DNA"/>
</dbReference>
<keyword evidence="2" id="KW-1185">Reference proteome</keyword>
<dbReference type="SUPFAM" id="SSF159501">
    <property type="entry name" value="EreA/ChaN-like"/>
    <property type="match status" value="1"/>
</dbReference>
<protein>
    <submittedName>
        <fullName evidence="1">Erythromycin esterase-like protein</fullName>
    </submittedName>
</protein>
<accession>A0A543PD36</accession>
<dbReference type="PANTHER" id="PTHR31299">
    <property type="entry name" value="ESTERASE, PUTATIVE (AFU_ORTHOLOGUE AFUA_1G05850)-RELATED"/>
    <property type="match status" value="1"/>
</dbReference>
<dbReference type="Gene3D" id="3.40.1660.10">
    <property type="entry name" value="EreA-like (biosynthetic domain)"/>
    <property type="match status" value="1"/>
</dbReference>
<dbReference type="Gene3D" id="1.20.1440.30">
    <property type="entry name" value="Biosynthetic Protein domain"/>
    <property type="match status" value="1"/>
</dbReference>